<evidence type="ECO:0000256" key="1">
    <source>
        <dbReference type="ARBA" id="ARBA00035009"/>
    </source>
</evidence>
<feature type="compositionally biased region" description="Low complexity" evidence="2">
    <location>
        <begin position="238"/>
        <end position="249"/>
    </location>
</feature>
<reference evidence="3 4" key="1">
    <citation type="journal article" date="2020" name="Nature">
        <title>Six reference-quality genomes reveal evolution of bat adaptations.</title>
        <authorList>
            <person name="Jebb D."/>
            <person name="Huang Z."/>
            <person name="Pippel M."/>
            <person name="Hughes G.M."/>
            <person name="Lavrichenko K."/>
            <person name="Devanna P."/>
            <person name="Winkler S."/>
            <person name="Jermiin L.S."/>
            <person name="Skirmuntt E.C."/>
            <person name="Katzourakis A."/>
            <person name="Burkitt-Gray L."/>
            <person name="Ray D.A."/>
            <person name="Sullivan K.A.M."/>
            <person name="Roscito J.G."/>
            <person name="Kirilenko B.M."/>
            <person name="Davalos L.M."/>
            <person name="Corthals A.P."/>
            <person name="Power M.L."/>
            <person name="Jones G."/>
            <person name="Ransome R.D."/>
            <person name="Dechmann D.K.N."/>
            <person name="Locatelli A.G."/>
            <person name="Puechmaille S.J."/>
            <person name="Fedrigo O."/>
            <person name="Jarvis E.D."/>
            <person name="Hiller M."/>
            <person name="Vernes S.C."/>
            <person name="Myers E.W."/>
            <person name="Teeling E.C."/>
        </authorList>
    </citation>
    <scope>NUCLEOTIDE SEQUENCE [LARGE SCALE GENOMIC DNA]</scope>
    <source>
        <strain evidence="3">MRhiFer1</strain>
        <tissue evidence="3">Lung</tissue>
    </source>
</reference>
<feature type="region of interest" description="Disordered" evidence="2">
    <location>
        <begin position="1"/>
        <end position="103"/>
    </location>
</feature>
<name>A0A7J7VRF2_RHIFE</name>
<evidence type="ECO:0000313" key="3">
    <source>
        <dbReference type="EMBL" id="KAF6327560.1"/>
    </source>
</evidence>
<evidence type="ECO:0000313" key="4">
    <source>
        <dbReference type="Proteomes" id="UP000585614"/>
    </source>
</evidence>
<organism evidence="3 4">
    <name type="scientific">Rhinolophus ferrumequinum</name>
    <name type="common">Greater horseshoe bat</name>
    <dbReference type="NCBI Taxonomy" id="59479"/>
    <lineage>
        <taxon>Eukaryota</taxon>
        <taxon>Metazoa</taxon>
        <taxon>Chordata</taxon>
        <taxon>Craniata</taxon>
        <taxon>Vertebrata</taxon>
        <taxon>Euteleostomi</taxon>
        <taxon>Mammalia</taxon>
        <taxon>Eutheria</taxon>
        <taxon>Laurasiatheria</taxon>
        <taxon>Chiroptera</taxon>
        <taxon>Yinpterochiroptera</taxon>
        <taxon>Rhinolophoidea</taxon>
        <taxon>Rhinolophidae</taxon>
        <taxon>Rhinolophinae</taxon>
        <taxon>Rhinolophus</taxon>
    </lineage>
</organism>
<feature type="compositionally biased region" description="Polar residues" evidence="2">
    <location>
        <begin position="26"/>
        <end position="35"/>
    </location>
</feature>
<comment type="similarity">
    <text evidence="1">Belongs to the SPATA31 family.</text>
</comment>
<gene>
    <name evidence="3" type="ORF">mRhiFer1_008275</name>
</gene>
<feature type="compositionally biased region" description="Polar residues" evidence="2">
    <location>
        <begin position="174"/>
        <end position="185"/>
    </location>
</feature>
<dbReference type="PANTHER" id="PTHR21859:SF12">
    <property type="entry name" value="SPERMATOGENESIS-ASSOCIATED PROTEIN 31D1"/>
    <property type="match status" value="1"/>
</dbReference>
<dbReference type="PANTHER" id="PTHR21859">
    <property type="entry name" value="ACROSOME-SPECIFIC PROTEIN"/>
    <property type="match status" value="1"/>
</dbReference>
<feature type="compositionally biased region" description="Basic and acidic residues" evidence="2">
    <location>
        <begin position="1"/>
        <end position="11"/>
    </location>
</feature>
<proteinExistence type="inferred from homology"/>
<protein>
    <submittedName>
        <fullName evidence="3">Uncharacterized protein</fullName>
    </submittedName>
</protein>
<dbReference type="AlphaFoldDB" id="A0A7J7VRF2"/>
<feature type="region of interest" description="Disordered" evidence="2">
    <location>
        <begin position="220"/>
        <end position="249"/>
    </location>
</feature>
<feature type="region of interest" description="Disordered" evidence="2">
    <location>
        <begin position="168"/>
        <end position="203"/>
    </location>
</feature>
<dbReference type="Proteomes" id="UP000585614">
    <property type="component" value="Unassembled WGS sequence"/>
</dbReference>
<sequence>MQQDKVWENKSDPVSTPLSRAEELNAAQSKTTEILTTCKPGISQRIPVNGNKGEITVSTGSAPAKIPVLQDPKSSDSREQLSGELQSELENRERSQAQGQRSDMSFVSNGLIHRGSLTHAQGVSSVDLGATQVLHLHLEARGVSMQQRQEPRLPEHVLRTFILGECKKQENSQEKGSSVSSTQSRGPERSRRAFTGATQGPKVMTGMGKFLQERLGCRHATDMPCPQEPRPSPVKSGQAQQKAQVPAQAGPIQGHPFNSWAPCCKVTKSCQQTAGFAGQSSTSLRQIRDKDTQTQNVAAFKEQL</sequence>
<dbReference type="EMBL" id="JACAGC010000012">
    <property type="protein sequence ID" value="KAF6327560.1"/>
    <property type="molecule type" value="Genomic_DNA"/>
</dbReference>
<comment type="caution">
    <text evidence="3">The sequence shown here is derived from an EMBL/GenBank/DDBJ whole genome shotgun (WGS) entry which is preliminary data.</text>
</comment>
<accession>A0A7J7VRF2</accession>
<evidence type="ECO:0000256" key="2">
    <source>
        <dbReference type="SAM" id="MobiDB-lite"/>
    </source>
</evidence>